<dbReference type="KEGG" id="bka:AH68_05155"/>
<dbReference type="EMBL" id="CP007456">
    <property type="protein sequence ID" value="AIZ15445.1"/>
    <property type="molecule type" value="Genomic_DNA"/>
</dbReference>
<proteinExistence type="predicted"/>
<name>A0A0A7I8A5_9BIFI</name>
<dbReference type="RefSeq" id="WP_039198195.1">
    <property type="nucleotide sequence ID" value="NZ_CP007456.1"/>
</dbReference>
<dbReference type="STRING" id="1447716.AH68_05155"/>
<gene>
    <name evidence="1" type="ORF">AH68_05155</name>
</gene>
<dbReference type="OrthoDB" id="3240214at2"/>
<accession>A0A0A7I8A5</accession>
<sequence>MARVFIDRDLSTKVAEWFGPQATSEKADEVLADARMLATARAEGRDPGIPVAKDLSLEKRYHGIDTDVCLDVEGRDGSNVAVEHEWGAWNVQRRHWVEGHHVMRDAARMNGGV</sequence>
<dbReference type="HOGENOM" id="CLU_2128622_0_0_11"/>
<dbReference type="Proteomes" id="UP000030625">
    <property type="component" value="Chromosome"/>
</dbReference>
<evidence type="ECO:0000313" key="2">
    <source>
        <dbReference type="Proteomes" id="UP000030625"/>
    </source>
</evidence>
<protein>
    <submittedName>
        <fullName evidence="1">Uncharacterized protein</fullName>
    </submittedName>
</protein>
<dbReference type="AlphaFoldDB" id="A0A0A7I8A5"/>
<evidence type="ECO:0000313" key="1">
    <source>
        <dbReference type="EMBL" id="AIZ15445.1"/>
    </source>
</evidence>
<organism evidence="1 2">
    <name type="scientific">Bifidobacterium catenulatum PV20-2</name>
    <dbReference type="NCBI Taxonomy" id="1447716"/>
    <lineage>
        <taxon>Bacteria</taxon>
        <taxon>Bacillati</taxon>
        <taxon>Actinomycetota</taxon>
        <taxon>Actinomycetes</taxon>
        <taxon>Bifidobacteriales</taxon>
        <taxon>Bifidobacteriaceae</taxon>
        <taxon>Bifidobacterium</taxon>
    </lineage>
</organism>
<reference evidence="1 2" key="1">
    <citation type="journal article" date="2015" name="Genome Announc.">
        <title>Complete and Assembled Genome Sequence of Bifidobacterium kashiwanohense PV20-2, Isolated from the Feces of an Anemic Kenyan Infant.</title>
        <authorList>
            <person name="Vazquez-Gutierrez P."/>
            <person name="Lacroix C."/>
            <person name="Chassard C."/>
            <person name="Klumpp J."/>
            <person name="Jans C."/>
            <person name="Stevens M.J."/>
        </authorList>
    </citation>
    <scope>NUCLEOTIDE SEQUENCE [LARGE SCALE GENOMIC DNA]</scope>
    <source>
        <strain evidence="1 2">PV20-2</strain>
    </source>
</reference>